<dbReference type="Pfam" id="PF13302">
    <property type="entry name" value="Acetyltransf_3"/>
    <property type="match status" value="1"/>
</dbReference>
<evidence type="ECO:0000313" key="3">
    <source>
        <dbReference type="Proteomes" id="UP001232343"/>
    </source>
</evidence>
<reference evidence="2 3" key="1">
    <citation type="submission" date="2023-07" db="EMBL/GenBank/DDBJ databases">
        <title>Genomic Encyclopedia of Type Strains, Phase IV (KMG-IV): sequencing the most valuable type-strain genomes for metagenomic binning, comparative biology and taxonomic classification.</title>
        <authorList>
            <person name="Goeker M."/>
        </authorList>
    </citation>
    <scope>NUCLEOTIDE SEQUENCE [LARGE SCALE GENOMIC DNA]</scope>
    <source>
        <strain evidence="2 3">DSM 27848</strain>
    </source>
</reference>
<comment type="caution">
    <text evidence="2">The sequence shown here is derived from an EMBL/GenBank/DDBJ whole genome shotgun (WGS) entry which is preliminary data.</text>
</comment>
<dbReference type="Gene3D" id="3.40.630.30">
    <property type="match status" value="1"/>
</dbReference>
<organism evidence="2 3">
    <name type="scientific">Lederbergia wuyishanensis</name>
    <dbReference type="NCBI Taxonomy" id="1347903"/>
    <lineage>
        <taxon>Bacteria</taxon>
        <taxon>Bacillati</taxon>
        <taxon>Bacillota</taxon>
        <taxon>Bacilli</taxon>
        <taxon>Bacillales</taxon>
        <taxon>Bacillaceae</taxon>
        <taxon>Lederbergia</taxon>
    </lineage>
</organism>
<protein>
    <submittedName>
        <fullName evidence="2">RimJ/RimL family protein N-acetyltransferase</fullName>
    </submittedName>
</protein>
<keyword evidence="3" id="KW-1185">Reference proteome</keyword>
<gene>
    <name evidence="2" type="ORF">J2S14_003533</name>
</gene>
<dbReference type="PANTHER" id="PTHR43415">
    <property type="entry name" value="SPERMIDINE N(1)-ACETYLTRANSFERASE"/>
    <property type="match status" value="1"/>
</dbReference>
<proteinExistence type="predicted"/>
<accession>A0ABU0D8G3</accession>
<dbReference type="PANTHER" id="PTHR43415:SF3">
    <property type="entry name" value="GNAT-FAMILY ACETYLTRANSFERASE"/>
    <property type="match status" value="1"/>
</dbReference>
<dbReference type="EMBL" id="JAUSUO010000010">
    <property type="protein sequence ID" value="MDQ0344689.1"/>
    <property type="molecule type" value="Genomic_DNA"/>
</dbReference>
<evidence type="ECO:0000259" key="1">
    <source>
        <dbReference type="PROSITE" id="PS51186"/>
    </source>
</evidence>
<dbReference type="InterPro" id="IPR016181">
    <property type="entry name" value="Acyl_CoA_acyltransferase"/>
</dbReference>
<dbReference type="Proteomes" id="UP001232343">
    <property type="component" value="Unassembled WGS sequence"/>
</dbReference>
<dbReference type="SUPFAM" id="SSF55729">
    <property type="entry name" value="Acyl-CoA N-acyltransferases (Nat)"/>
    <property type="match status" value="1"/>
</dbReference>
<dbReference type="PROSITE" id="PS51186">
    <property type="entry name" value="GNAT"/>
    <property type="match status" value="1"/>
</dbReference>
<dbReference type="InterPro" id="IPR000182">
    <property type="entry name" value="GNAT_dom"/>
</dbReference>
<feature type="domain" description="N-acetyltransferase" evidence="1">
    <location>
        <begin position="11"/>
        <end position="169"/>
    </location>
</feature>
<name>A0ABU0D8G3_9BACI</name>
<sequence>MDSKINVSHSISIRPLIVDDYHIVLNWSKDRTFCSANGWENNRNPEEIYEWWLNCVNNKADDFIRMGIEFNNKIIGYADLARIKDSTAELGIAIGESTLWGKGIGFNSALCMIDYASKVLGISTFYAETHEANVRSRNMLKKLGFKEISRIGNEEYLGSISLLIQYRLNIY</sequence>
<dbReference type="RefSeq" id="WP_244682784.1">
    <property type="nucleotide sequence ID" value="NZ_JALIRM010000013.1"/>
</dbReference>
<evidence type="ECO:0000313" key="2">
    <source>
        <dbReference type="EMBL" id="MDQ0344689.1"/>
    </source>
</evidence>